<sequence>MKQCRKCKQLKNKSCFRVYRRSSDGLHSWCKPCVTAYDKERYQNNAECIKAKTRKRTKENPEYMKKYRQDNIEYWQKYQKEYNKKMTPERRAWYNMKDRCTNPNNRGFKNWGGRGIKVLYKNFDEFLTDVGLKPSPKLTIDRIDNDGHYEPGNCKWSTRTEQNNNRREFKRA</sequence>
<accession>A0A0F9JSH0</accession>
<evidence type="ECO:0000313" key="1">
    <source>
        <dbReference type="EMBL" id="KKM09939.1"/>
    </source>
</evidence>
<evidence type="ECO:0008006" key="2">
    <source>
        <dbReference type="Google" id="ProtNLM"/>
    </source>
</evidence>
<dbReference type="EMBL" id="LAZR01015519">
    <property type="protein sequence ID" value="KKM09939.1"/>
    <property type="molecule type" value="Genomic_DNA"/>
</dbReference>
<comment type="caution">
    <text evidence="1">The sequence shown here is derived from an EMBL/GenBank/DDBJ whole genome shotgun (WGS) entry which is preliminary data.</text>
</comment>
<reference evidence="1" key="1">
    <citation type="journal article" date="2015" name="Nature">
        <title>Complex archaea that bridge the gap between prokaryotes and eukaryotes.</title>
        <authorList>
            <person name="Spang A."/>
            <person name="Saw J.H."/>
            <person name="Jorgensen S.L."/>
            <person name="Zaremba-Niedzwiedzka K."/>
            <person name="Martijn J."/>
            <person name="Lind A.E."/>
            <person name="van Eijk R."/>
            <person name="Schleper C."/>
            <person name="Guy L."/>
            <person name="Ettema T.J."/>
        </authorList>
    </citation>
    <scope>NUCLEOTIDE SEQUENCE</scope>
</reference>
<dbReference type="AlphaFoldDB" id="A0A0F9JSH0"/>
<gene>
    <name evidence="1" type="ORF">LCGC14_1722390</name>
</gene>
<proteinExistence type="predicted"/>
<organism evidence="1">
    <name type="scientific">marine sediment metagenome</name>
    <dbReference type="NCBI Taxonomy" id="412755"/>
    <lineage>
        <taxon>unclassified sequences</taxon>
        <taxon>metagenomes</taxon>
        <taxon>ecological metagenomes</taxon>
    </lineage>
</organism>
<protein>
    <recommendedName>
        <fullName evidence="2">Nuclease associated modular domain-containing protein</fullName>
    </recommendedName>
</protein>
<name>A0A0F9JSH0_9ZZZZ</name>